<proteinExistence type="predicted"/>
<dbReference type="Proteomes" id="UP000540423">
    <property type="component" value="Unassembled WGS sequence"/>
</dbReference>
<evidence type="ECO:0000256" key="1">
    <source>
        <dbReference type="SAM" id="MobiDB-lite"/>
    </source>
</evidence>
<accession>A0A7X0HE14</accession>
<gene>
    <name evidence="2" type="ORF">HNQ79_002269</name>
</gene>
<sequence>MPELLGINHLTLSTTDLDRLVGYGAEFLGATLAFARGDRFGPRIAAPDTGGDGVVTPPTRWTTAARDADGRPVDVRAWRGGRVPHGGRVRGFRPLPVSTPARAAAQGAPRTTGQGARSAEQ</sequence>
<dbReference type="EMBL" id="JACHEM010000005">
    <property type="protein sequence ID" value="MBB6435806.1"/>
    <property type="molecule type" value="Genomic_DNA"/>
</dbReference>
<name>A0A7X0HE14_9ACTN</name>
<protein>
    <submittedName>
        <fullName evidence="2">Uncharacterized protein</fullName>
    </submittedName>
</protein>
<feature type="region of interest" description="Disordered" evidence="1">
    <location>
        <begin position="76"/>
        <end position="121"/>
    </location>
</feature>
<feature type="compositionally biased region" description="Polar residues" evidence="1">
    <location>
        <begin position="109"/>
        <end position="121"/>
    </location>
</feature>
<evidence type="ECO:0000313" key="2">
    <source>
        <dbReference type="EMBL" id="MBB6435806.1"/>
    </source>
</evidence>
<reference evidence="2 3" key="1">
    <citation type="submission" date="2020-08" db="EMBL/GenBank/DDBJ databases">
        <title>Genomic Encyclopedia of Type Strains, Phase IV (KMG-IV): sequencing the most valuable type-strain genomes for metagenomic binning, comparative biology and taxonomic classification.</title>
        <authorList>
            <person name="Goeker M."/>
        </authorList>
    </citation>
    <scope>NUCLEOTIDE SEQUENCE [LARGE SCALE GENOMIC DNA]</scope>
    <source>
        <strain evidence="2 3">DSM 40141</strain>
    </source>
</reference>
<evidence type="ECO:0000313" key="3">
    <source>
        <dbReference type="Proteomes" id="UP000540423"/>
    </source>
</evidence>
<dbReference type="RefSeq" id="WP_221507618.1">
    <property type="nucleotide sequence ID" value="NZ_BNBN01000005.1"/>
</dbReference>
<comment type="caution">
    <text evidence="2">The sequence shown here is derived from an EMBL/GenBank/DDBJ whole genome shotgun (WGS) entry which is preliminary data.</text>
</comment>
<dbReference type="AlphaFoldDB" id="A0A7X0HE14"/>
<keyword evidence="3" id="KW-1185">Reference proteome</keyword>
<organism evidence="2 3">
    <name type="scientific">Streptomyces candidus</name>
    <dbReference type="NCBI Taxonomy" id="67283"/>
    <lineage>
        <taxon>Bacteria</taxon>
        <taxon>Bacillati</taxon>
        <taxon>Actinomycetota</taxon>
        <taxon>Actinomycetes</taxon>
        <taxon>Kitasatosporales</taxon>
        <taxon>Streptomycetaceae</taxon>
        <taxon>Streptomyces</taxon>
    </lineage>
</organism>